<dbReference type="GO" id="GO:0008270">
    <property type="term" value="F:zinc ion binding"/>
    <property type="evidence" value="ECO:0007669"/>
    <property type="project" value="InterPro"/>
</dbReference>
<evidence type="ECO:0000256" key="6">
    <source>
        <dbReference type="ARBA" id="ARBA00022801"/>
    </source>
</evidence>
<organism evidence="9 10">
    <name type="scientific">Coptis chinensis</name>
    <dbReference type="NCBI Taxonomy" id="261450"/>
    <lineage>
        <taxon>Eukaryota</taxon>
        <taxon>Viridiplantae</taxon>
        <taxon>Streptophyta</taxon>
        <taxon>Embryophyta</taxon>
        <taxon>Tracheophyta</taxon>
        <taxon>Spermatophyta</taxon>
        <taxon>Magnoliopsida</taxon>
        <taxon>Ranunculales</taxon>
        <taxon>Ranunculaceae</taxon>
        <taxon>Coptidoideae</taxon>
        <taxon>Coptis</taxon>
    </lineage>
</organism>
<evidence type="ECO:0000256" key="2">
    <source>
        <dbReference type="ARBA" id="ARBA00010136"/>
    </source>
</evidence>
<comment type="cofactor">
    <cofactor evidence="1">
        <name>Zn(2+)</name>
        <dbReference type="ChEBI" id="CHEBI:29105"/>
    </cofactor>
</comment>
<keyword evidence="3" id="KW-0031">Aminopeptidase</keyword>
<keyword evidence="8" id="KW-0482">Metalloprotease</keyword>
<dbReference type="OrthoDB" id="1682989at2759"/>
<evidence type="ECO:0000256" key="7">
    <source>
        <dbReference type="ARBA" id="ARBA00022833"/>
    </source>
</evidence>
<sequence>MFSGRTHSRNLATCTFALVAGKLESTDETFVTHSGRKVSLRIWTPAQDLPTTCHAMYSLKAAMRWDEDVFGLEYDLDIFNIVAVPDYDM</sequence>
<dbReference type="PANTHER" id="PTHR46322">
    <property type="entry name" value="PUROMYCIN-SENSITIVE AMINOPEPTIDASE"/>
    <property type="match status" value="1"/>
</dbReference>
<keyword evidence="5" id="KW-0479">Metal-binding</keyword>
<keyword evidence="10" id="KW-1185">Reference proteome</keyword>
<reference evidence="9 10" key="1">
    <citation type="submission" date="2020-10" db="EMBL/GenBank/DDBJ databases">
        <title>The Coptis chinensis genome and diversification of protoberbering-type alkaloids.</title>
        <authorList>
            <person name="Wang B."/>
            <person name="Shu S."/>
            <person name="Song C."/>
            <person name="Liu Y."/>
        </authorList>
    </citation>
    <scope>NUCLEOTIDE SEQUENCE [LARGE SCALE GENOMIC DNA]</scope>
    <source>
        <strain evidence="9">HL-2020</strain>
        <tissue evidence="9">Leaf</tissue>
    </source>
</reference>
<gene>
    <name evidence="9" type="ORF">IFM89_034086</name>
</gene>
<evidence type="ECO:0000256" key="4">
    <source>
        <dbReference type="ARBA" id="ARBA00022670"/>
    </source>
</evidence>
<dbReference type="Gene3D" id="3.30.2010.30">
    <property type="match status" value="1"/>
</dbReference>
<evidence type="ECO:0000256" key="8">
    <source>
        <dbReference type="ARBA" id="ARBA00023049"/>
    </source>
</evidence>
<comment type="caution">
    <text evidence="9">The sequence shown here is derived from an EMBL/GenBank/DDBJ whole genome shotgun (WGS) entry which is preliminary data.</text>
</comment>
<evidence type="ECO:0000256" key="5">
    <source>
        <dbReference type="ARBA" id="ARBA00022723"/>
    </source>
</evidence>
<evidence type="ECO:0000256" key="3">
    <source>
        <dbReference type="ARBA" id="ARBA00022438"/>
    </source>
</evidence>
<dbReference type="InterPro" id="IPR012779">
    <property type="entry name" value="Peptidase_M1_pepN"/>
</dbReference>
<keyword evidence="6" id="KW-0378">Hydrolase</keyword>
<evidence type="ECO:0000313" key="10">
    <source>
        <dbReference type="Proteomes" id="UP000631114"/>
    </source>
</evidence>
<dbReference type="GO" id="GO:0008237">
    <property type="term" value="F:metallopeptidase activity"/>
    <property type="evidence" value="ECO:0007669"/>
    <property type="project" value="UniProtKB-KW"/>
</dbReference>
<evidence type="ECO:0000313" key="9">
    <source>
        <dbReference type="EMBL" id="KAF9590376.1"/>
    </source>
</evidence>
<proteinExistence type="inferred from homology"/>
<dbReference type="SUPFAM" id="SSF55486">
    <property type="entry name" value="Metalloproteases ('zincins'), catalytic domain"/>
    <property type="match status" value="1"/>
</dbReference>
<dbReference type="GO" id="GO:0004177">
    <property type="term" value="F:aminopeptidase activity"/>
    <property type="evidence" value="ECO:0007669"/>
    <property type="project" value="UniProtKB-KW"/>
</dbReference>
<comment type="similarity">
    <text evidence="2">Belongs to the peptidase M1 family.</text>
</comment>
<dbReference type="EMBL" id="JADFTS010000009">
    <property type="protein sequence ID" value="KAF9590376.1"/>
    <property type="molecule type" value="Genomic_DNA"/>
</dbReference>
<keyword evidence="7" id="KW-0862">Zinc</keyword>
<dbReference type="AlphaFoldDB" id="A0A835H0M1"/>
<dbReference type="GO" id="GO:0009507">
    <property type="term" value="C:chloroplast"/>
    <property type="evidence" value="ECO:0007669"/>
    <property type="project" value="TreeGrafter"/>
</dbReference>
<keyword evidence="4" id="KW-0645">Protease</keyword>
<dbReference type="FunFam" id="3.30.2010.30:FF:000002">
    <property type="entry name" value="Putative aminopeptidase N"/>
    <property type="match status" value="1"/>
</dbReference>
<protein>
    <submittedName>
        <fullName evidence="9">Uncharacterized protein</fullName>
    </submittedName>
</protein>
<name>A0A835H0M1_9MAGN</name>
<dbReference type="PANTHER" id="PTHR46322:SF1">
    <property type="entry name" value="PUROMYCIN-SENSITIVE AMINOPEPTIDASE"/>
    <property type="match status" value="1"/>
</dbReference>
<dbReference type="GO" id="GO:0006508">
    <property type="term" value="P:proteolysis"/>
    <property type="evidence" value="ECO:0007669"/>
    <property type="project" value="UniProtKB-KW"/>
</dbReference>
<evidence type="ECO:0000256" key="1">
    <source>
        <dbReference type="ARBA" id="ARBA00001947"/>
    </source>
</evidence>
<dbReference type="Proteomes" id="UP000631114">
    <property type="component" value="Unassembled WGS sequence"/>
</dbReference>
<accession>A0A835H0M1</accession>